<keyword evidence="2" id="KW-0805">Transcription regulation</keyword>
<dbReference type="SUPFAM" id="SSF88659">
    <property type="entry name" value="Sigma3 and sigma4 domains of RNA polymerase sigma factors"/>
    <property type="match status" value="1"/>
</dbReference>
<keyword evidence="3" id="KW-0731">Sigma factor</keyword>
<dbReference type="GO" id="GO:0006352">
    <property type="term" value="P:DNA-templated transcription initiation"/>
    <property type="evidence" value="ECO:0007669"/>
    <property type="project" value="InterPro"/>
</dbReference>
<evidence type="ECO:0000313" key="8">
    <source>
        <dbReference type="Proteomes" id="UP000198670"/>
    </source>
</evidence>
<dbReference type="GO" id="GO:0003677">
    <property type="term" value="F:DNA binding"/>
    <property type="evidence" value="ECO:0007669"/>
    <property type="project" value="InterPro"/>
</dbReference>
<dbReference type="GO" id="GO:0016987">
    <property type="term" value="F:sigma factor activity"/>
    <property type="evidence" value="ECO:0007669"/>
    <property type="project" value="UniProtKB-KW"/>
</dbReference>
<proteinExistence type="inferred from homology"/>
<evidence type="ECO:0000313" key="7">
    <source>
        <dbReference type="EMBL" id="SFI29961.1"/>
    </source>
</evidence>
<dbReference type="InterPro" id="IPR036388">
    <property type="entry name" value="WH-like_DNA-bd_sf"/>
</dbReference>
<dbReference type="NCBIfam" id="TIGR02937">
    <property type="entry name" value="sigma70-ECF"/>
    <property type="match status" value="1"/>
</dbReference>
<accession>A0A1I3H2P9</accession>
<keyword evidence="4" id="KW-0804">Transcription</keyword>
<dbReference type="AlphaFoldDB" id="A0A1I3H2P9"/>
<evidence type="ECO:0000256" key="1">
    <source>
        <dbReference type="ARBA" id="ARBA00010641"/>
    </source>
</evidence>
<dbReference type="Pfam" id="PF04542">
    <property type="entry name" value="Sigma70_r2"/>
    <property type="match status" value="1"/>
</dbReference>
<dbReference type="PANTHER" id="PTHR43133">
    <property type="entry name" value="RNA POLYMERASE ECF-TYPE SIGMA FACTO"/>
    <property type="match status" value="1"/>
</dbReference>
<protein>
    <submittedName>
        <fullName evidence="7">RNA polymerase sigma-70 factor, ECF subfamily</fullName>
    </submittedName>
</protein>
<dbReference type="InterPro" id="IPR013324">
    <property type="entry name" value="RNA_pol_sigma_r3/r4-like"/>
</dbReference>
<dbReference type="InterPro" id="IPR039425">
    <property type="entry name" value="RNA_pol_sigma-70-like"/>
</dbReference>
<gene>
    <name evidence="7" type="ORF">SAMN05444682_103201</name>
</gene>
<dbReference type="InterPro" id="IPR013325">
    <property type="entry name" value="RNA_pol_sigma_r2"/>
</dbReference>
<dbReference type="InterPro" id="IPR014284">
    <property type="entry name" value="RNA_pol_sigma-70_dom"/>
</dbReference>
<dbReference type="InterPro" id="IPR007627">
    <property type="entry name" value="RNA_pol_sigma70_r2"/>
</dbReference>
<evidence type="ECO:0000256" key="4">
    <source>
        <dbReference type="ARBA" id="ARBA00023163"/>
    </source>
</evidence>
<dbReference type="NCBIfam" id="TIGR02985">
    <property type="entry name" value="Sig70_bacteroi1"/>
    <property type="match status" value="1"/>
</dbReference>
<evidence type="ECO:0000259" key="6">
    <source>
        <dbReference type="Pfam" id="PF08281"/>
    </source>
</evidence>
<dbReference type="InterPro" id="IPR013249">
    <property type="entry name" value="RNA_pol_sigma70_r4_t2"/>
</dbReference>
<keyword evidence="8" id="KW-1185">Reference proteome</keyword>
<dbReference type="Proteomes" id="UP000198670">
    <property type="component" value="Unassembled WGS sequence"/>
</dbReference>
<name>A0A1I3H2P9_9SPHI</name>
<dbReference type="Gene3D" id="1.10.1740.10">
    <property type="match status" value="1"/>
</dbReference>
<dbReference type="CDD" id="cd06171">
    <property type="entry name" value="Sigma70_r4"/>
    <property type="match status" value="1"/>
</dbReference>
<evidence type="ECO:0000259" key="5">
    <source>
        <dbReference type="Pfam" id="PF04542"/>
    </source>
</evidence>
<dbReference type="Gene3D" id="1.10.10.10">
    <property type="entry name" value="Winged helix-like DNA-binding domain superfamily/Winged helix DNA-binding domain"/>
    <property type="match status" value="1"/>
</dbReference>
<dbReference type="SUPFAM" id="SSF88946">
    <property type="entry name" value="Sigma2 domain of RNA polymerase sigma factors"/>
    <property type="match status" value="1"/>
</dbReference>
<dbReference type="PANTHER" id="PTHR43133:SF46">
    <property type="entry name" value="RNA POLYMERASE SIGMA-70 FACTOR ECF SUBFAMILY"/>
    <property type="match status" value="1"/>
</dbReference>
<feature type="domain" description="RNA polymerase sigma factor 70 region 4 type 2" evidence="6">
    <location>
        <begin position="124"/>
        <end position="175"/>
    </location>
</feature>
<dbReference type="Pfam" id="PF08281">
    <property type="entry name" value="Sigma70_r4_2"/>
    <property type="match status" value="1"/>
</dbReference>
<dbReference type="RefSeq" id="WP_177195078.1">
    <property type="nucleotide sequence ID" value="NZ_FOQO01000003.1"/>
</dbReference>
<comment type="similarity">
    <text evidence="1">Belongs to the sigma-70 factor family. ECF subfamily.</text>
</comment>
<feature type="domain" description="RNA polymerase sigma-70 region 2" evidence="5">
    <location>
        <begin position="28"/>
        <end position="94"/>
    </location>
</feature>
<reference evidence="7 8" key="1">
    <citation type="submission" date="2016-10" db="EMBL/GenBank/DDBJ databases">
        <authorList>
            <person name="de Groot N.N."/>
        </authorList>
    </citation>
    <scope>NUCLEOTIDE SEQUENCE [LARGE SCALE GENOMIC DNA]</scope>
    <source>
        <strain evidence="7 8">RK1</strain>
    </source>
</reference>
<evidence type="ECO:0000256" key="2">
    <source>
        <dbReference type="ARBA" id="ARBA00023015"/>
    </source>
</evidence>
<dbReference type="EMBL" id="FOQO01000003">
    <property type="protein sequence ID" value="SFI29961.1"/>
    <property type="molecule type" value="Genomic_DNA"/>
</dbReference>
<sequence length="201" mass="23370">MPHPSSQITPDLLRMLRDGDATAFGRIYNIFAPVLYQRLLRLLKDTDTVEEILQDTFLKLWEKRAQIDPEQAFTTYLYRIADHLAIDVFRRISRDKVLQQELWASTLSFYLHTEETFLAKEQRQLISMAIEQLPPKRKQILILCKLEDKSYQEVAQLMGISVSTVSNQLVKAIKEIKNYVLLSTGGEQVIILSLLFSSYIY</sequence>
<dbReference type="InterPro" id="IPR014327">
    <property type="entry name" value="RNA_pol_sigma70_bacteroid"/>
</dbReference>
<organism evidence="7 8">
    <name type="scientific">Parapedobacter indicus</name>
    <dbReference type="NCBI Taxonomy" id="1477437"/>
    <lineage>
        <taxon>Bacteria</taxon>
        <taxon>Pseudomonadati</taxon>
        <taxon>Bacteroidota</taxon>
        <taxon>Sphingobacteriia</taxon>
        <taxon>Sphingobacteriales</taxon>
        <taxon>Sphingobacteriaceae</taxon>
        <taxon>Parapedobacter</taxon>
    </lineage>
</organism>
<dbReference type="STRING" id="1477437.SAMN05444682_103201"/>
<evidence type="ECO:0000256" key="3">
    <source>
        <dbReference type="ARBA" id="ARBA00023082"/>
    </source>
</evidence>